<dbReference type="AlphaFoldDB" id="A0A853BCV8"/>
<evidence type="ECO:0000313" key="1">
    <source>
        <dbReference type="EMBL" id="NYI92830.1"/>
    </source>
</evidence>
<sequence length="80" mass="8853">MNVFRAANGYVVALTYGPDADWVKNVLAAGGCQIETRGQVVRTTQPRLVHDERRTSMPFGVRQILSVAGVTEFLFLDRVS</sequence>
<dbReference type="Proteomes" id="UP000549616">
    <property type="component" value="Unassembled WGS sequence"/>
</dbReference>
<dbReference type="EMBL" id="JACCFK010000002">
    <property type="protein sequence ID" value="NYI92830.1"/>
    <property type="molecule type" value="Genomic_DNA"/>
</dbReference>
<protein>
    <recommendedName>
        <fullName evidence="3">Nitroreductase family deazaflavin-dependent oxidoreductase</fullName>
    </recommendedName>
</protein>
<accession>A0A853BCV8</accession>
<name>A0A853BCV8_9PSEU</name>
<evidence type="ECO:0000313" key="2">
    <source>
        <dbReference type="Proteomes" id="UP000549616"/>
    </source>
</evidence>
<evidence type="ECO:0008006" key="3">
    <source>
        <dbReference type="Google" id="ProtNLM"/>
    </source>
</evidence>
<proteinExistence type="predicted"/>
<keyword evidence="2" id="KW-1185">Reference proteome</keyword>
<reference evidence="1 2" key="1">
    <citation type="submission" date="2020-07" db="EMBL/GenBank/DDBJ databases">
        <title>Sequencing the genomes of 1000 actinobacteria strains.</title>
        <authorList>
            <person name="Klenk H.-P."/>
        </authorList>
    </citation>
    <scope>NUCLEOTIDE SEQUENCE [LARGE SCALE GENOMIC DNA]</scope>
    <source>
        <strain evidence="1 2">DSM 104006</strain>
    </source>
</reference>
<comment type="caution">
    <text evidence="1">The sequence shown here is derived from an EMBL/GenBank/DDBJ whole genome shotgun (WGS) entry which is preliminary data.</text>
</comment>
<organism evidence="1 2">
    <name type="scientific">Amycolatopsis endophytica</name>
    <dbReference type="NCBI Taxonomy" id="860233"/>
    <lineage>
        <taxon>Bacteria</taxon>
        <taxon>Bacillati</taxon>
        <taxon>Actinomycetota</taxon>
        <taxon>Actinomycetes</taxon>
        <taxon>Pseudonocardiales</taxon>
        <taxon>Pseudonocardiaceae</taxon>
        <taxon>Amycolatopsis</taxon>
    </lineage>
</organism>
<gene>
    <name evidence="1" type="ORF">HNR02_006205</name>
</gene>